<dbReference type="Gene3D" id="1.10.357.10">
    <property type="entry name" value="Tetracycline Repressor, domain 2"/>
    <property type="match status" value="1"/>
</dbReference>
<evidence type="ECO:0000259" key="5">
    <source>
        <dbReference type="PROSITE" id="PS50977"/>
    </source>
</evidence>
<keyword evidence="1" id="KW-0805">Transcription regulation</keyword>
<dbReference type="SUPFAM" id="SSF48498">
    <property type="entry name" value="Tetracyclin repressor-like, C-terminal domain"/>
    <property type="match status" value="1"/>
</dbReference>
<dbReference type="PROSITE" id="PS50977">
    <property type="entry name" value="HTH_TETR_2"/>
    <property type="match status" value="1"/>
</dbReference>
<dbReference type="GO" id="GO:0003700">
    <property type="term" value="F:DNA-binding transcription factor activity"/>
    <property type="evidence" value="ECO:0007669"/>
    <property type="project" value="TreeGrafter"/>
</dbReference>
<feature type="DNA-binding region" description="H-T-H motif" evidence="4">
    <location>
        <begin position="36"/>
        <end position="55"/>
    </location>
</feature>
<protein>
    <submittedName>
        <fullName evidence="6">TetR/AcrR family transcriptional regulator</fullName>
    </submittedName>
</protein>
<dbReference type="PANTHER" id="PTHR30055">
    <property type="entry name" value="HTH-TYPE TRANSCRIPTIONAL REGULATOR RUTR"/>
    <property type="match status" value="1"/>
</dbReference>
<dbReference type="GO" id="GO:0000976">
    <property type="term" value="F:transcription cis-regulatory region binding"/>
    <property type="evidence" value="ECO:0007669"/>
    <property type="project" value="TreeGrafter"/>
</dbReference>
<dbReference type="InterPro" id="IPR001647">
    <property type="entry name" value="HTH_TetR"/>
</dbReference>
<sequence>MRETGRDQPYHHGDLRRVIIETAMDMLVEQQAWKFTLREVARRAGVSHNAPYKHFTDKAALLNELAFLGFDRLHDSLSLAVRAGGGDFAAELDEMAQAYLRFGAENPALYHLMFGADVAAAAELHMEPRALAPFDLLLEVLRRGQLAGEVIDRPVRGLAAACWAQLHGLTTLKLDGLLRPEKVGEDAIAQALGTLRSGMQMR</sequence>
<dbReference type="InterPro" id="IPR009057">
    <property type="entry name" value="Homeodomain-like_sf"/>
</dbReference>
<organism evidence="6 7">
    <name type="scientific">Paracoccus amoyensis</name>
    <dbReference type="NCBI Taxonomy" id="2760093"/>
    <lineage>
        <taxon>Bacteria</taxon>
        <taxon>Pseudomonadati</taxon>
        <taxon>Pseudomonadota</taxon>
        <taxon>Alphaproteobacteria</taxon>
        <taxon>Rhodobacterales</taxon>
        <taxon>Paracoccaceae</taxon>
        <taxon>Paracoccus</taxon>
    </lineage>
</organism>
<evidence type="ECO:0000256" key="3">
    <source>
        <dbReference type="ARBA" id="ARBA00023163"/>
    </source>
</evidence>
<dbReference type="AlphaFoldDB" id="A0A926G9H9"/>
<evidence type="ECO:0000256" key="2">
    <source>
        <dbReference type="ARBA" id="ARBA00023125"/>
    </source>
</evidence>
<dbReference type="SUPFAM" id="SSF46689">
    <property type="entry name" value="Homeodomain-like"/>
    <property type="match status" value="1"/>
</dbReference>
<dbReference type="EMBL" id="JACOQL010000005">
    <property type="protein sequence ID" value="MBC9248353.1"/>
    <property type="molecule type" value="Genomic_DNA"/>
</dbReference>
<name>A0A926G9H9_9RHOB</name>
<dbReference type="InterPro" id="IPR050109">
    <property type="entry name" value="HTH-type_TetR-like_transc_reg"/>
</dbReference>
<evidence type="ECO:0000256" key="1">
    <source>
        <dbReference type="ARBA" id="ARBA00023015"/>
    </source>
</evidence>
<dbReference type="PRINTS" id="PR00455">
    <property type="entry name" value="HTHTETR"/>
</dbReference>
<dbReference type="Pfam" id="PF00440">
    <property type="entry name" value="TetR_N"/>
    <property type="match status" value="1"/>
</dbReference>
<proteinExistence type="predicted"/>
<gene>
    <name evidence="6" type="ORF">H4P12_16925</name>
</gene>
<comment type="caution">
    <text evidence="6">The sequence shown here is derived from an EMBL/GenBank/DDBJ whole genome shotgun (WGS) entry which is preliminary data.</text>
</comment>
<keyword evidence="3" id="KW-0804">Transcription</keyword>
<dbReference type="InterPro" id="IPR025996">
    <property type="entry name" value="MT1864/Rv1816-like_C"/>
</dbReference>
<dbReference type="InterPro" id="IPR036271">
    <property type="entry name" value="Tet_transcr_reg_TetR-rel_C_sf"/>
</dbReference>
<evidence type="ECO:0000256" key="4">
    <source>
        <dbReference type="PROSITE-ProRule" id="PRU00335"/>
    </source>
</evidence>
<dbReference type="RefSeq" id="WP_187794842.1">
    <property type="nucleotide sequence ID" value="NZ_JACOQL010000005.1"/>
</dbReference>
<keyword evidence="7" id="KW-1185">Reference proteome</keyword>
<dbReference type="Proteomes" id="UP000608594">
    <property type="component" value="Unassembled WGS sequence"/>
</dbReference>
<keyword evidence="2 4" id="KW-0238">DNA-binding</keyword>
<accession>A0A926G9H9</accession>
<dbReference type="Pfam" id="PF13305">
    <property type="entry name" value="TetR_C_33"/>
    <property type="match status" value="1"/>
</dbReference>
<evidence type="ECO:0000313" key="7">
    <source>
        <dbReference type="Proteomes" id="UP000608594"/>
    </source>
</evidence>
<reference evidence="6" key="1">
    <citation type="submission" date="2020-08" db="EMBL/GenBank/DDBJ databases">
        <title>Paracoccus amoyensis sp. nov., isolated from the surface seawater at coast of Xiamen, Fujian.</title>
        <authorList>
            <person name="Lyu L."/>
        </authorList>
    </citation>
    <scope>NUCLEOTIDE SEQUENCE</scope>
    <source>
        <strain evidence="6">11-3</strain>
    </source>
</reference>
<feature type="domain" description="HTH tetR-type" evidence="5">
    <location>
        <begin position="13"/>
        <end position="73"/>
    </location>
</feature>
<evidence type="ECO:0000313" key="6">
    <source>
        <dbReference type="EMBL" id="MBC9248353.1"/>
    </source>
</evidence>
<dbReference type="PANTHER" id="PTHR30055:SF220">
    <property type="entry name" value="TETR-FAMILY REGULATORY PROTEIN"/>
    <property type="match status" value="1"/>
</dbReference>